<proteinExistence type="predicted"/>
<comment type="caution">
    <text evidence="2">The sequence shown here is derived from an EMBL/GenBank/DDBJ whole genome shotgun (WGS) entry which is preliminary data.</text>
</comment>
<sequence length="65" mass="7360">MNMRPDKFGMENAANRGGYAKPEEGSIEEARQNFQRELDRAIHNGDFSLAKHALNELEGVRKKSV</sequence>
<evidence type="ECO:0008006" key="4">
    <source>
        <dbReference type="Google" id="ProtNLM"/>
    </source>
</evidence>
<organism evidence="2 3">
    <name type="scientific">Candidatus Nomurabacteria bacterium RIFCSPLOWO2_12_FULL_44_11</name>
    <dbReference type="NCBI Taxonomy" id="1801796"/>
    <lineage>
        <taxon>Bacteria</taxon>
        <taxon>Candidatus Nomuraibacteriota</taxon>
    </lineage>
</organism>
<evidence type="ECO:0000256" key="1">
    <source>
        <dbReference type="SAM" id="MobiDB-lite"/>
    </source>
</evidence>
<dbReference type="EMBL" id="MFVU01000012">
    <property type="protein sequence ID" value="OGJ02121.1"/>
    <property type="molecule type" value="Genomic_DNA"/>
</dbReference>
<protein>
    <recommendedName>
        <fullName evidence="4">UVR domain-containing protein</fullName>
    </recommendedName>
</protein>
<reference evidence="2 3" key="1">
    <citation type="journal article" date="2016" name="Nat. Commun.">
        <title>Thousands of microbial genomes shed light on interconnected biogeochemical processes in an aquifer system.</title>
        <authorList>
            <person name="Anantharaman K."/>
            <person name="Brown C.T."/>
            <person name="Hug L.A."/>
            <person name="Sharon I."/>
            <person name="Castelle C.J."/>
            <person name="Probst A.J."/>
            <person name="Thomas B.C."/>
            <person name="Singh A."/>
            <person name="Wilkins M.J."/>
            <person name="Karaoz U."/>
            <person name="Brodie E.L."/>
            <person name="Williams K.H."/>
            <person name="Hubbard S.S."/>
            <person name="Banfield J.F."/>
        </authorList>
    </citation>
    <scope>NUCLEOTIDE SEQUENCE [LARGE SCALE GENOMIC DNA]</scope>
</reference>
<accession>A0A1F6Y6U5</accession>
<gene>
    <name evidence="2" type="ORF">A3G53_00395</name>
</gene>
<name>A0A1F6Y6U5_9BACT</name>
<dbReference type="AlphaFoldDB" id="A0A1F6Y6U5"/>
<feature type="region of interest" description="Disordered" evidence="1">
    <location>
        <begin position="1"/>
        <end position="28"/>
    </location>
</feature>
<evidence type="ECO:0000313" key="3">
    <source>
        <dbReference type="Proteomes" id="UP000178645"/>
    </source>
</evidence>
<dbReference type="Proteomes" id="UP000178645">
    <property type="component" value="Unassembled WGS sequence"/>
</dbReference>
<evidence type="ECO:0000313" key="2">
    <source>
        <dbReference type="EMBL" id="OGJ02121.1"/>
    </source>
</evidence>